<keyword evidence="1" id="KW-0175">Coiled coil</keyword>
<organism evidence="3 4">
    <name type="scientific">Sporormia fimetaria CBS 119925</name>
    <dbReference type="NCBI Taxonomy" id="1340428"/>
    <lineage>
        <taxon>Eukaryota</taxon>
        <taxon>Fungi</taxon>
        <taxon>Dikarya</taxon>
        <taxon>Ascomycota</taxon>
        <taxon>Pezizomycotina</taxon>
        <taxon>Dothideomycetes</taxon>
        <taxon>Pleosporomycetidae</taxon>
        <taxon>Pleosporales</taxon>
        <taxon>Sporormiaceae</taxon>
        <taxon>Sporormia</taxon>
    </lineage>
</organism>
<evidence type="ECO:0000256" key="1">
    <source>
        <dbReference type="SAM" id="Coils"/>
    </source>
</evidence>
<dbReference type="EMBL" id="MU006561">
    <property type="protein sequence ID" value="KAF2751683.1"/>
    <property type="molecule type" value="Genomic_DNA"/>
</dbReference>
<evidence type="ECO:0000313" key="4">
    <source>
        <dbReference type="Proteomes" id="UP000799440"/>
    </source>
</evidence>
<accession>A0A6A6VNF8</accession>
<proteinExistence type="predicted"/>
<dbReference type="AlphaFoldDB" id="A0A6A6VNF8"/>
<evidence type="ECO:0008006" key="5">
    <source>
        <dbReference type="Google" id="ProtNLM"/>
    </source>
</evidence>
<dbReference type="CDD" id="cd14688">
    <property type="entry name" value="bZIP_YAP"/>
    <property type="match status" value="1"/>
</dbReference>
<feature type="region of interest" description="Disordered" evidence="2">
    <location>
        <begin position="112"/>
        <end position="163"/>
    </location>
</feature>
<keyword evidence="4" id="KW-1185">Reference proteome</keyword>
<feature type="region of interest" description="Disordered" evidence="2">
    <location>
        <begin position="1"/>
        <end position="22"/>
    </location>
</feature>
<dbReference type="PANTHER" id="PTHR42070:SF1">
    <property type="entry name" value="FILAMENT ASSOCIATED PROTEIN, PUTATIVE (AFU_ORTHOLOGUE AFUA_8G06630)-RELATED"/>
    <property type="match status" value="1"/>
</dbReference>
<protein>
    <recommendedName>
        <fullName evidence="5">BZIP domain-containing protein</fullName>
    </recommendedName>
</protein>
<feature type="compositionally biased region" description="Polar residues" evidence="2">
    <location>
        <begin position="1"/>
        <end position="11"/>
    </location>
</feature>
<sequence>MAPKSNDTPSSIRIRENQRRSRMRRKELIDHLQAEVKRYELEGVKATQQMQQAARKVAHENIRLRSLLAAYGVSQDEVDSYLRSTGHPGVELHPNAHLQTFKANHTKITTGRARSHTLHDADSQVPAPWPRRTRQQPTVARERCPEEDSSGSGTTPEVQETSNNCPVEEISECPNTATCFCPPMSAPRLAPHGSSSEISCETAATIIIELNREDDRDAVRASLGCTGAGDCKVKSSVVMELMDEE</sequence>
<gene>
    <name evidence="3" type="ORF">M011DRAFT_2260</name>
</gene>
<feature type="compositionally biased region" description="Polar residues" evidence="2">
    <location>
        <begin position="150"/>
        <end position="163"/>
    </location>
</feature>
<reference evidence="3" key="1">
    <citation type="journal article" date="2020" name="Stud. Mycol.">
        <title>101 Dothideomycetes genomes: a test case for predicting lifestyles and emergence of pathogens.</title>
        <authorList>
            <person name="Haridas S."/>
            <person name="Albert R."/>
            <person name="Binder M."/>
            <person name="Bloem J."/>
            <person name="Labutti K."/>
            <person name="Salamov A."/>
            <person name="Andreopoulos B."/>
            <person name="Baker S."/>
            <person name="Barry K."/>
            <person name="Bills G."/>
            <person name="Bluhm B."/>
            <person name="Cannon C."/>
            <person name="Castanera R."/>
            <person name="Culley D."/>
            <person name="Daum C."/>
            <person name="Ezra D."/>
            <person name="Gonzalez J."/>
            <person name="Henrissat B."/>
            <person name="Kuo A."/>
            <person name="Liang C."/>
            <person name="Lipzen A."/>
            <person name="Lutzoni F."/>
            <person name="Magnuson J."/>
            <person name="Mondo S."/>
            <person name="Nolan M."/>
            <person name="Ohm R."/>
            <person name="Pangilinan J."/>
            <person name="Park H.-J."/>
            <person name="Ramirez L."/>
            <person name="Alfaro M."/>
            <person name="Sun H."/>
            <person name="Tritt A."/>
            <person name="Yoshinaga Y."/>
            <person name="Zwiers L.-H."/>
            <person name="Turgeon B."/>
            <person name="Goodwin S."/>
            <person name="Spatafora J."/>
            <person name="Crous P."/>
            <person name="Grigoriev I."/>
        </authorList>
    </citation>
    <scope>NUCLEOTIDE SEQUENCE</scope>
    <source>
        <strain evidence="3">CBS 119925</strain>
    </source>
</reference>
<dbReference type="OrthoDB" id="4505928at2759"/>
<dbReference type="PANTHER" id="PTHR42070">
    <property type="entry name" value="FILAMENT ASSOCIATED PROTEIN, PUTATIVE (AFU_ORTHOLOGUE AFUA_8G06630)-RELATED"/>
    <property type="match status" value="1"/>
</dbReference>
<evidence type="ECO:0000313" key="3">
    <source>
        <dbReference type="EMBL" id="KAF2751683.1"/>
    </source>
</evidence>
<name>A0A6A6VNF8_9PLEO</name>
<evidence type="ECO:0000256" key="2">
    <source>
        <dbReference type="SAM" id="MobiDB-lite"/>
    </source>
</evidence>
<dbReference type="Proteomes" id="UP000799440">
    <property type="component" value="Unassembled WGS sequence"/>
</dbReference>
<feature type="coiled-coil region" evidence="1">
    <location>
        <begin position="22"/>
        <end position="56"/>
    </location>
</feature>